<evidence type="ECO:0000313" key="1">
    <source>
        <dbReference type="EMBL" id="KAI7994019.1"/>
    </source>
</evidence>
<keyword evidence="2" id="KW-1185">Reference proteome</keyword>
<accession>A0ACC0FZN5</accession>
<organism evidence="1 2">
    <name type="scientific">Camellia lanceoleosa</name>
    <dbReference type="NCBI Taxonomy" id="1840588"/>
    <lineage>
        <taxon>Eukaryota</taxon>
        <taxon>Viridiplantae</taxon>
        <taxon>Streptophyta</taxon>
        <taxon>Embryophyta</taxon>
        <taxon>Tracheophyta</taxon>
        <taxon>Spermatophyta</taxon>
        <taxon>Magnoliopsida</taxon>
        <taxon>eudicotyledons</taxon>
        <taxon>Gunneridae</taxon>
        <taxon>Pentapetalae</taxon>
        <taxon>asterids</taxon>
        <taxon>Ericales</taxon>
        <taxon>Theaceae</taxon>
        <taxon>Camellia</taxon>
    </lineage>
</organism>
<evidence type="ECO:0000313" key="2">
    <source>
        <dbReference type="Proteomes" id="UP001060215"/>
    </source>
</evidence>
<dbReference type="EMBL" id="CM045769">
    <property type="protein sequence ID" value="KAI7994019.1"/>
    <property type="molecule type" value="Genomic_DNA"/>
</dbReference>
<name>A0ACC0FZN5_9ERIC</name>
<dbReference type="Proteomes" id="UP001060215">
    <property type="component" value="Chromosome 12"/>
</dbReference>
<protein>
    <submittedName>
        <fullName evidence="1">Cellulose synthase-like protein G2</fullName>
    </submittedName>
</protein>
<reference evidence="1 2" key="1">
    <citation type="journal article" date="2022" name="Plant J.">
        <title>Chromosome-level genome of Camellia lanceoleosa provides a valuable resource for understanding genome evolution and self-incompatibility.</title>
        <authorList>
            <person name="Gong W."/>
            <person name="Xiao S."/>
            <person name="Wang L."/>
            <person name="Liao Z."/>
            <person name="Chang Y."/>
            <person name="Mo W."/>
            <person name="Hu G."/>
            <person name="Li W."/>
            <person name="Zhao G."/>
            <person name="Zhu H."/>
            <person name="Hu X."/>
            <person name="Ji K."/>
            <person name="Xiang X."/>
            <person name="Song Q."/>
            <person name="Yuan D."/>
            <person name="Jin S."/>
            <person name="Zhang L."/>
        </authorList>
    </citation>
    <scope>NUCLEOTIDE SEQUENCE [LARGE SCALE GENOMIC DNA]</scope>
    <source>
        <strain evidence="1">SQ_2022a</strain>
    </source>
</reference>
<proteinExistence type="predicted"/>
<sequence length="655" mass="74518">MKPINRETFPENLIKHAKESEFPAVDVLICTADPYKEPPMRVVNTCLSVMAYDYPTHELSFYVSDDGGSQLTLFAFMEAAKFAAHWLPFCKKNRIVKRCPEAYFASDPTWFSDTDQIQNMYESMKMRVERVVERGSVQADYISTEEELQAFSKWTNGFTPQHHPTDIQILLESKKGKDSRSHAMPNLIYVSKEKSRSTPHNYKAGVLNVLLRVSATMTNAPIVLTLDCDMFSNDPQTPLRALCYLLDPHMDPRLAFVQFPQYFHGLNKDDIYTSELKYAFQIDSHGMDGLWGPVHMGTGGFFRCRAFFGGPFSFVAPQNPELSPDHVAKKPIRSKEVLSLAYQVAGCNFDAQTKWGSKMGYRYGSLVEDFYTSYRLHCEGWRSIFCHPKRAAFSGDVPVTLNDVLYQTMRWSMGLLEVGFSKNSPLALGLRSLNPFHALCFTHYSLWPIWGIPITTYAFLPQLALLNSFSIFPKVSDPWFFMYAFLFLGAYAQDFIDFMLAGGTIQRWWNSQRMWILRGVSSLNFGLVGYLLKSLGLTKFGYNVTSKVVDNEQGKQYEQGIFEFGVESQMFLPITMAAIINLVSFVSGIIQVLSNGLRFEDVFTQLFIAGFGVLNSWPVYEAMVLRSDKGKLPTKTTLTSVVLSWLLYLVSSWAF</sequence>
<comment type="caution">
    <text evidence="1">The sequence shown here is derived from an EMBL/GenBank/DDBJ whole genome shotgun (WGS) entry which is preliminary data.</text>
</comment>
<gene>
    <name evidence="1" type="ORF">LOK49_LG11G02848</name>
</gene>